<accession>A0A1F5MFN8</accession>
<dbReference type="SMART" id="SM00422">
    <property type="entry name" value="HTH_MERR"/>
    <property type="match status" value="2"/>
</dbReference>
<dbReference type="PROSITE" id="PS51781">
    <property type="entry name" value="SH3B"/>
    <property type="match status" value="1"/>
</dbReference>
<dbReference type="InterPro" id="IPR000551">
    <property type="entry name" value="MerR-type_HTH_dom"/>
</dbReference>
<evidence type="ECO:0000256" key="2">
    <source>
        <dbReference type="ARBA" id="ARBA00023015"/>
    </source>
</evidence>
<sequence length="304" mass="33503">MTDSLPNQKKLVLISEAAKILGVSIDTVRRWDKSGVLHSERPDGKNRYFSLDELEKHKTSQPLSISQAAKNLGISPVTLRRLEDKGLIKPERNTAGERVYDKESIKNFQDSAYFLRKKQIKETIVEPSREEPENIPSESVESFEKISFNSNLKPNHSKMNELAVSVAVFVLLLTFGIGNIKLTEAKNLQLAAIPAPTPISAVLSETTEVSTAPETVSTAPVETVSTPSAEIVEPKKILTIKIDGSDSVIIRQKPTTDSKIISLAKAGNTFEFVSLNSDWYEVKLADGSIGFISAGYIEMEETNK</sequence>
<dbReference type="GO" id="GO:0003677">
    <property type="term" value="F:DNA binding"/>
    <property type="evidence" value="ECO:0007669"/>
    <property type="project" value="UniProtKB-KW"/>
</dbReference>
<dbReference type="InterPro" id="IPR003646">
    <property type="entry name" value="SH3-like_bac-type"/>
</dbReference>
<evidence type="ECO:0008006" key="9">
    <source>
        <dbReference type="Google" id="ProtNLM"/>
    </source>
</evidence>
<evidence type="ECO:0000313" key="8">
    <source>
        <dbReference type="Proteomes" id="UP000183317"/>
    </source>
</evidence>
<dbReference type="EMBL" id="MFDU01000033">
    <property type="protein sequence ID" value="OGE64174.1"/>
    <property type="molecule type" value="Genomic_DNA"/>
</dbReference>
<dbReference type="Gene3D" id="1.10.1660.10">
    <property type="match status" value="2"/>
</dbReference>
<keyword evidence="1" id="KW-0678">Repressor</keyword>
<dbReference type="PANTHER" id="PTHR30204">
    <property type="entry name" value="REDOX-CYCLING DRUG-SENSING TRANSCRIPTIONAL ACTIVATOR SOXR"/>
    <property type="match status" value="1"/>
</dbReference>
<dbReference type="GO" id="GO:0003700">
    <property type="term" value="F:DNA-binding transcription factor activity"/>
    <property type="evidence" value="ECO:0007669"/>
    <property type="project" value="InterPro"/>
</dbReference>
<feature type="domain" description="HTH merR-type" evidence="5">
    <location>
        <begin position="14"/>
        <end position="56"/>
    </location>
</feature>
<dbReference type="Proteomes" id="UP000183317">
    <property type="component" value="Unassembled WGS sequence"/>
</dbReference>
<feature type="domain" description="HTH merR-type" evidence="5">
    <location>
        <begin position="62"/>
        <end position="105"/>
    </location>
</feature>
<name>A0A1F5MFN8_9BACT</name>
<keyword evidence="2" id="KW-0805">Transcription regulation</keyword>
<dbReference type="Gene3D" id="2.30.30.40">
    <property type="entry name" value="SH3 Domains"/>
    <property type="match status" value="1"/>
</dbReference>
<evidence type="ECO:0000259" key="5">
    <source>
        <dbReference type="PROSITE" id="PS50937"/>
    </source>
</evidence>
<organism evidence="7 8">
    <name type="scientific">Candidatus Daviesbacteria bacterium RIFCSPLOWO2_02_FULL_36_8</name>
    <dbReference type="NCBI Taxonomy" id="1797793"/>
    <lineage>
        <taxon>Bacteria</taxon>
        <taxon>Candidatus Daviesiibacteriota</taxon>
    </lineage>
</organism>
<evidence type="ECO:0000313" key="7">
    <source>
        <dbReference type="EMBL" id="OGE64174.1"/>
    </source>
</evidence>
<evidence type="ECO:0000256" key="3">
    <source>
        <dbReference type="ARBA" id="ARBA00023125"/>
    </source>
</evidence>
<comment type="caution">
    <text evidence="7">The sequence shown here is derived from an EMBL/GenBank/DDBJ whole genome shotgun (WGS) entry which is preliminary data.</text>
</comment>
<dbReference type="CDD" id="cd04761">
    <property type="entry name" value="HTH_MerR-SF"/>
    <property type="match status" value="1"/>
</dbReference>
<dbReference type="NCBIfam" id="TIGR01764">
    <property type="entry name" value="excise"/>
    <property type="match status" value="1"/>
</dbReference>
<keyword evidence="4" id="KW-0804">Transcription</keyword>
<dbReference type="PROSITE" id="PS00552">
    <property type="entry name" value="HTH_MERR_1"/>
    <property type="match status" value="1"/>
</dbReference>
<dbReference type="PROSITE" id="PS50937">
    <property type="entry name" value="HTH_MERR_2"/>
    <property type="match status" value="2"/>
</dbReference>
<evidence type="ECO:0000259" key="6">
    <source>
        <dbReference type="PROSITE" id="PS51781"/>
    </source>
</evidence>
<evidence type="ECO:0000256" key="1">
    <source>
        <dbReference type="ARBA" id="ARBA00022491"/>
    </source>
</evidence>
<keyword evidence="3" id="KW-0238">DNA-binding</keyword>
<evidence type="ECO:0000256" key="4">
    <source>
        <dbReference type="ARBA" id="ARBA00023163"/>
    </source>
</evidence>
<proteinExistence type="predicted"/>
<dbReference type="AlphaFoldDB" id="A0A1F5MFN8"/>
<dbReference type="InterPro" id="IPR010093">
    <property type="entry name" value="SinI_DNA-bd"/>
</dbReference>
<dbReference type="CDD" id="cd04762">
    <property type="entry name" value="HTH_MerR-trunc"/>
    <property type="match status" value="1"/>
</dbReference>
<dbReference type="InterPro" id="IPR009061">
    <property type="entry name" value="DNA-bd_dom_put_sf"/>
</dbReference>
<dbReference type="PANTHER" id="PTHR30204:SF69">
    <property type="entry name" value="MERR-FAMILY TRANSCRIPTIONAL REGULATOR"/>
    <property type="match status" value="1"/>
</dbReference>
<gene>
    <name evidence="7" type="ORF">A3J13_00395</name>
</gene>
<dbReference type="SUPFAM" id="SSF46955">
    <property type="entry name" value="Putative DNA-binding domain"/>
    <property type="match status" value="2"/>
</dbReference>
<dbReference type="Pfam" id="PF08239">
    <property type="entry name" value="SH3_3"/>
    <property type="match status" value="1"/>
</dbReference>
<reference evidence="7 8" key="1">
    <citation type="journal article" date="2016" name="Nat. Commun.">
        <title>Thousands of microbial genomes shed light on interconnected biogeochemical processes in an aquifer system.</title>
        <authorList>
            <person name="Anantharaman K."/>
            <person name="Brown C.T."/>
            <person name="Hug L.A."/>
            <person name="Sharon I."/>
            <person name="Castelle C.J."/>
            <person name="Probst A.J."/>
            <person name="Thomas B.C."/>
            <person name="Singh A."/>
            <person name="Wilkins M.J."/>
            <person name="Karaoz U."/>
            <person name="Brodie E.L."/>
            <person name="Williams K.H."/>
            <person name="Hubbard S.S."/>
            <person name="Banfield J.F."/>
        </authorList>
    </citation>
    <scope>NUCLEOTIDE SEQUENCE [LARGE SCALE GENOMIC DNA]</scope>
</reference>
<dbReference type="InterPro" id="IPR047057">
    <property type="entry name" value="MerR_fam"/>
</dbReference>
<protein>
    <recommendedName>
        <fullName evidence="9">HTH merR-type domain-containing protein</fullName>
    </recommendedName>
</protein>
<feature type="domain" description="SH3b" evidence="6">
    <location>
        <begin position="235"/>
        <end position="301"/>
    </location>
</feature>
<dbReference type="Pfam" id="PF00376">
    <property type="entry name" value="MerR"/>
    <property type="match status" value="2"/>
</dbReference>